<name>A0ABS9D7E5_9ALTE</name>
<proteinExistence type="predicted"/>
<evidence type="ECO:0000313" key="2">
    <source>
        <dbReference type="EMBL" id="MCF2948839.1"/>
    </source>
</evidence>
<dbReference type="EMBL" id="JAKGAS010000006">
    <property type="protein sequence ID" value="MCF2948839.1"/>
    <property type="molecule type" value="Genomic_DNA"/>
</dbReference>
<feature type="chain" id="PRO_5045837779" evidence="1">
    <location>
        <begin position="23"/>
        <end position="736"/>
    </location>
</feature>
<sequence length="736" mass="82246">MKKILIPLLLTSTLATTVSCSAKDKLSQQSSIPSANPAASIMLDASKDFNQTNLGDVPYYQDKNNDSLAIDARVLEYRNLFAKASSTFNGLTGEYDVTFTYVTEEDGEPLYRLLVNNQVVGLYRADYIQLDKNRDLKPNTHVWKGIRLTQGDTISVESAAHTNGRIPEHGGTAWARGRWQQVEFTPVNKKQTKPKLRPHQQPKREYFSQHKDLLVAQFDSKPDADDIHAIAALGSMLAHPDLAKVNYVAVAGAFGIQDGEYIDSPELFKLAFGKENLGWTDANKNKANALSLITSRVRAVLKQGGNVWVQEAGQSDFTRDWLEALIAGGMHQSIVKNNIFVVQHSKWNETKTTPEDLAYVKQKTSYMAINDGNEAMKEFNHHGRRVFLTPMYVDPDTKWIASAVSEDNNKQHARKLWQEATNIIDKIGFDAHYSVIPKGGVDFSDTVESWWILNLGHRAPSVHGFWDRYVTSVELDSIKPPKGRIAVVIDGNSPDPDDVGATPVMFGLLNQAGLTDRLVHLSHSCDLDPFKNKGVQRIDAKNELRRQGILHQLTGEAISLFGPFKNLRNFYNCRVDQTAATQDLTDAINNSTAADPLWIIEAGEPDLIGYALELANPSARQHVKIISHHPANDNSGDYFTWQQILDFGITQYQIGDQNVGLQTPMYPWDWAKEHSNKGIAFIWKMLAYAEQDGVVAFQTNKFDCSDAGMMYWWITGADNGGNNSATADDMKDMLLR</sequence>
<keyword evidence="3" id="KW-1185">Reference proteome</keyword>
<dbReference type="RefSeq" id="WP_235312879.1">
    <property type="nucleotide sequence ID" value="NZ_JAKGAS010000006.1"/>
</dbReference>
<evidence type="ECO:0000256" key="1">
    <source>
        <dbReference type="SAM" id="SignalP"/>
    </source>
</evidence>
<keyword evidence="1" id="KW-0732">Signal</keyword>
<evidence type="ECO:0000313" key="3">
    <source>
        <dbReference type="Proteomes" id="UP001521137"/>
    </source>
</evidence>
<reference evidence="2 3" key="1">
    <citation type="submission" date="2022-01" db="EMBL/GenBank/DDBJ databases">
        <title>Paraglaciecola sp. G1-23.</title>
        <authorList>
            <person name="Jin M.S."/>
            <person name="Han D.M."/>
            <person name="Kim H.M."/>
            <person name="Jeon C.O."/>
        </authorList>
    </citation>
    <scope>NUCLEOTIDE SEQUENCE [LARGE SCALE GENOMIC DNA]</scope>
    <source>
        <strain evidence="2 3">G1-23</strain>
    </source>
</reference>
<accession>A0ABS9D7E5</accession>
<gene>
    <name evidence="2" type="ORF">L0668_12030</name>
</gene>
<comment type="caution">
    <text evidence="2">The sequence shown here is derived from an EMBL/GenBank/DDBJ whole genome shotgun (WGS) entry which is preliminary data.</text>
</comment>
<organism evidence="2 3">
    <name type="scientific">Paraglaciecola algarum</name>
    <dbReference type="NCBI Taxonomy" id="3050085"/>
    <lineage>
        <taxon>Bacteria</taxon>
        <taxon>Pseudomonadati</taxon>
        <taxon>Pseudomonadota</taxon>
        <taxon>Gammaproteobacteria</taxon>
        <taxon>Alteromonadales</taxon>
        <taxon>Alteromonadaceae</taxon>
        <taxon>Paraglaciecola</taxon>
    </lineage>
</organism>
<dbReference type="Proteomes" id="UP001521137">
    <property type="component" value="Unassembled WGS sequence"/>
</dbReference>
<protein>
    <submittedName>
        <fullName evidence="2">Uncharacterized protein</fullName>
    </submittedName>
</protein>
<dbReference type="PROSITE" id="PS51257">
    <property type="entry name" value="PROKAR_LIPOPROTEIN"/>
    <property type="match status" value="1"/>
</dbReference>
<feature type="signal peptide" evidence="1">
    <location>
        <begin position="1"/>
        <end position="22"/>
    </location>
</feature>